<keyword evidence="5" id="KW-0539">Nucleus</keyword>
<dbReference type="SUPFAM" id="SSF69572">
    <property type="entry name" value="Activating enzymes of the ubiquitin-like proteins"/>
    <property type="match status" value="1"/>
</dbReference>
<comment type="pathway">
    <text evidence="2">Protein modification; protein sumoylation.</text>
</comment>
<gene>
    <name evidence="8" type="ORF">g.6775</name>
</gene>
<dbReference type="GO" id="GO:0031510">
    <property type="term" value="C:SUMO activating enzyme complex"/>
    <property type="evidence" value="ECO:0007669"/>
    <property type="project" value="TreeGrafter"/>
</dbReference>
<dbReference type="GO" id="GO:0016925">
    <property type="term" value="P:protein sumoylation"/>
    <property type="evidence" value="ECO:0007669"/>
    <property type="project" value="TreeGrafter"/>
</dbReference>
<dbReference type="GO" id="GO:0005737">
    <property type="term" value="C:cytoplasm"/>
    <property type="evidence" value="ECO:0007669"/>
    <property type="project" value="TreeGrafter"/>
</dbReference>
<protein>
    <recommendedName>
        <fullName evidence="6">Ubiquitin-like 1-activating enzyme E1A</fullName>
    </recommendedName>
</protein>
<dbReference type="PANTHER" id="PTHR10953">
    <property type="entry name" value="UBIQUITIN-ACTIVATING ENZYME E1"/>
    <property type="match status" value="1"/>
</dbReference>
<proteinExistence type="inferred from homology"/>
<dbReference type="EMBL" id="GDKF01005579">
    <property type="protein sequence ID" value="JAT73043.1"/>
    <property type="molecule type" value="Transcribed_RNA"/>
</dbReference>
<dbReference type="InterPro" id="IPR000594">
    <property type="entry name" value="ThiF_NAD_FAD-bd"/>
</dbReference>
<organism evidence="8">
    <name type="scientific">Auxenochlorella protothecoides</name>
    <name type="common">Green microalga</name>
    <name type="synonym">Chlorella protothecoides</name>
    <dbReference type="NCBI Taxonomy" id="3075"/>
    <lineage>
        <taxon>Eukaryota</taxon>
        <taxon>Viridiplantae</taxon>
        <taxon>Chlorophyta</taxon>
        <taxon>core chlorophytes</taxon>
        <taxon>Trebouxiophyceae</taxon>
        <taxon>Chlorellales</taxon>
        <taxon>Chlorellaceae</taxon>
        <taxon>Auxenochlorella</taxon>
    </lineage>
</organism>
<dbReference type="InterPro" id="IPR045886">
    <property type="entry name" value="ThiF/MoeB/HesA"/>
</dbReference>
<dbReference type="PANTHER" id="PTHR10953:SF162">
    <property type="entry name" value="SUMO-ACTIVATING ENZYME SUBUNIT 1"/>
    <property type="match status" value="1"/>
</dbReference>
<evidence type="ECO:0000256" key="3">
    <source>
        <dbReference type="ARBA" id="ARBA00005673"/>
    </source>
</evidence>
<reference evidence="8" key="1">
    <citation type="submission" date="2015-08" db="EMBL/GenBank/DDBJ databases">
        <authorList>
            <person name="Babu N.S."/>
            <person name="Beckwith C.J."/>
            <person name="Beseler K.G."/>
            <person name="Brison A."/>
            <person name="Carone J.V."/>
            <person name="Caskin T.P."/>
            <person name="Diamond M."/>
            <person name="Durham M.E."/>
            <person name="Foxe J.M."/>
            <person name="Go M."/>
            <person name="Henderson B.A."/>
            <person name="Jones I.B."/>
            <person name="McGettigan J.A."/>
            <person name="Micheletti S.J."/>
            <person name="Nasrallah M.E."/>
            <person name="Ortiz D."/>
            <person name="Piller C.R."/>
            <person name="Privatt S.R."/>
            <person name="Schneider S.L."/>
            <person name="Sharp S."/>
            <person name="Smith T.C."/>
            <person name="Stanton J.D."/>
            <person name="Ullery H.E."/>
            <person name="Wilson R.J."/>
            <person name="Serrano M.G."/>
            <person name="Buck G."/>
            <person name="Lee V."/>
            <person name="Wang Y."/>
            <person name="Carvalho R."/>
            <person name="Voegtly L."/>
            <person name="Shi R."/>
            <person name="Duckworth R."/>
            <person name="Johnson A."/>
            <person name="Loviza R."/>
            <person name="Walstead R."/>
            <person name="Shah Z."/>
            <person name="Kiflezghi M."/>
            <person name="Wade K."/>
            <person name="Ball S.L."/>
            <person name="Bradley K.W."/>
            <person name="Asai D.J."/>
            <person name="Bowman C.A."/>
            <person name="Russell D.A."/>
            <person name="Pope W.H."/>
            <person name="Jacobs-Sera D."/>
            <person name="Hendrix R.W."/>
            <person name="Hatfull G.F."/>
        </authorList>
    </citation>
    <scope>NUCLEOTIDE SEQUENCE</scope>
</reference>
<evidence type="ECO:0000259" key="7">
    <source>
        <dbReference type="Pfam" id="PF00899"/>
    </source>
</evidence>
<dbReference type="InterPro" id="IPR035985">
    <property type="entry name" value="Ubiquitin-activating_enz"/>
</dbReference>
<dbReference type="PRINTS" id="PR01849">
    <property type="entry name" value="UBIQUITINACT"/>
</dbReference>
<evidence type="ECO:0000313" key="8">
    <source>
        <dbReference type="EMBL" id="JAT73043.1"/>
    </source>
</evidence>
<feature type="domain" description="THIF-type NAD/FAD binding fold" evidence="7">
    <location>
        <begin position="31"/>
        <end position="301"/>
    </location>
</feature>
<accession>A0A1D2A298</accession>
<dbReference type="InterPro" id="IPR000011">
    <property type="entry name" value="UBQ/SUMO-activ_enz_E1-like"/>
</dbReference>
<dbReference type="Gene3D" id="3.40.50.720">
    <property type="entry name" value="NAD(P)-binding Rossmann-like Domain"/>
    <property type="match status" value="1"/>
</dbReference>
<evidence type="ECO:0000256" key="1">
    <source>
        <dbReference type="ARBA" id="ARBA00004123"/>
    </source>
</evidence>
<dbReference type="GO" id="GO:0019948">
    <property type="term" value="F:SUMO activating enzyme activity"/>
    <property type="evidence" value="ECO:0007669"/>
    <property type="project" value="TreeGrafter"/>
</dbReference>
<evidence type="ECO:0000256" key="2">
    <source>
        <dbReference type="ARBA" id="ARBA00004718"/>
    </source>
</evidence>
<name>A0A1D2A298_AUXPR</name>
<sequence>VRVFDLSWSRSDGRHLRDRQCATTASHPPCRLSSAKVLIVGCTGLGAEVAKNIVLAGVGSVTLVDDTPCAQRDPGNFLVLADADGSRTVAQACAAMLREMNPLVDVQAQAGPPAGSGLEREAHGLVLDLTGDPASVSASSVACRAAGLPFFAGGSRGTIGWAFADLGEHRFVVERRGPGPDGAKQAEACSTSYPSWARAMAADVGGRSLKRVHPVYLMLRAQALSPSGAGEGAGAAAADAIARLDEELGRPSSLQAEALESMTCTAHGLPAVSAVLGGILANDVLKAVSGRGRPMDNFFLYSIADGAGVVDRWGDA</sequence>
<feature type="non-terminal residue" evidence="8">
    <location>
        <position position="1"/>
    </location>
</feature>
<evidence type="ECO:0000256" key="5">
    <source>
        <dbReference type="ARBA" id="ARBA00023242"/>
    </source>
</evidence>
<evidence type="ECO:0000256" key="6">
    <source>
        <dbReference type="ARBA" id="ARBA00044354"/>
    </source>
</evidence>
<evidence type="ECO:0000256" key="4">
    <source>
        <dbReference type="ARBA" id="ARBA00022786"/>
    </source>
</evidence>
<comment type="similarity">
    <text evidence="3">Belongs to the ubiquitin-activating E1 family.</text>
</comment>
<dbReference type="Pfam" id="PF00899">
    <property type="entry name" value="ThiF"/>
    <property type="match status" value="1"/>
</dbReference>
<keyword evidence="4" id="KW-0833">Ubl conjugation pathway</keyword>
<comment type="subcellular location">
    <subcellularLocation>
        <location evidence="1">Nucleus</location>
    </subcellularLocation>
</comment>
<dbReference type="AlphaFoldDB" id="A0A1D2A298"/>